<dbReference type="GO" id="GO:0003677">
    <property type="term" value="F:DNA binding"/>
    <property type="evidence" value="ECO:0007669"/>
    <property type="project" value="UniProtKB-UniRule"/>
</dbReference>
<dbReference type="EMBL" id="MPKA01000058">
    <property type="protein sequence ID" value="OLU46870.1"/>
    <property type="molecule type" value="Genomic_DNA"/>
</dbReference>
<dbReference type="SUPFAM" id="SSF46689">
    <property type="entry name" value="Homeodomain-like"/>
    <property type="match status" value="1"/>
</dbReference>
<keyword evidence="1 2" id="KW-0238">DNA-binding</keyword>
<dbReference type="InterPro" id="IPR001647">
    <property type="entry name" value="HTH_TetR"/>
</dbReference>
<dbReference type="OrthoDB" id="9810250at2"/>
<feature type="DNA-binding region" description="H-T-H motif" evidence="2">
    <location>
        <begin position="13"/>
        <end position="32"/>
    </location>
</feature>
<accession>A0A1U7NNH3</accession>
<dbReference type="Gene3D" id="1.10.357.10">
    <property type="entry name" value="Tetracycline Repressor, domain 2"/>
    <property type="match status" value="1"/>
</dbReference>
<dbReference type="InterPro" id="IPR050624">
    <property type="entry name" value="HTH-type_Tx_Regulator"/>
</dbReference>
<evidence type="ECO:0000313" key="4">
    <source>
        <dbReference type="EMBL" id="OLU46870.1"/>
    </source>
</evidence>
<dbReference type="PANTHER" id="PTHR43479:SF11">
    <property type="entry name" value="ACREF_ENVCD OPERON REPRESSOR-RELATED"/>
    <property type="match status" value="1"/>
</dbReference>
<evidence type="ECO:0000313" key="5">
    <source>
        <dbReference type="Proteomes" id="UP000186705"/>
    </source>
</evidence>
<dbReference type="Pfam" id="PF00440">
    <property type="entry name" value="TetR_N"/>
    <property type="match status" value="1"/>
</dbReference>
<sequence>MILLQQKRYEEITVSEIANKAGVSRMTYYRTYSSKEDIVIQHFKEKLQEITEIDPAIGKKPRIEWYRVLLEFVYEDRMLIEKILETPELSKASNSFLFETVQKFTRKYDHADVDDPKTLYELTYKTGSLTSLISRWVRNGCKESVDQILDWIRIYENDPCLTMHD</sequence>
<reference evidence="4 5" key="1">
    <citation type="submission" date="2016-11" db="EMBL/GenBank/DDBJ databases">
        <title>Description of two novel members of the family Erysipelotrichaceae: Ileibacterium lipovorans gen. nov., sp. nov. and Dubosiella newyorkensis, gen. nov., sp. nov.</title>
        <authorList>
            <person name="Cox L.M."/>
            <person name="Sohn J."/>
            <person name="Tyrrell K.L."/>
            <person name="Citron D.M."/>
            <person name="Lawson P.A."/>
            <person name="Patel N.B."/>
            <person name="Iizumi T."/>
            <person name="Perez-Perez G.I."/>
            <person name="Goldstein E.J."/>
            <person name="Blaser M.J."/>
        </authorList>
    </citation>
    <scope>NUCLEOTIDE SEQUENCE [LARGE SCALE GENOMIC DNA]</scope>
    <source>
        <strain evidence="4 5">NYU-BL-A4</strain>
    </source>
</reference>
<evidence type="ECO:0000256" key="2">
    <source>
        <dbReference type="PROSITE-ProRule" id="PRU00335"/>
    </source>
</evidence>
<gene>
    <name evidence="4" type="ORF">BO225_04680</name>
</gene>
<organism evidence="4 5">
    <name type="scientific">Dubosiella newyorkensis</name>
    <dbReference type="NCBI Taxonomy" id="1862672"/>
    <lineage>
        <taxon>Bacteria</taxon>
        <taxon>Bacillati</taxon>
        <taxon>Bacillota</taxon>
        <taxon>Erysipelotrichia</taxon>
        <taxon>Erysipelotrichales</taxon>
        <taxon>Erysipelotrichaceae</taxon>
        <taxon>Dubosiella</taxon>
    </lineage>
</organism>
<dbReference type="Proteomes" id="UP000186705">
    <property type="component" value="Unassembled WGS sequence"/>
</dbReference>
<dbReference type="PROSITE" id="PS50977">
    <property type="entry name" value="HTH_TETR_2"/>
    <property type="match status" value="1"/>
</dbReference>
<proteinExistence type="predicted"/>
<dbReference type="STRING" id="1862672.BO225_04680"/>
<feature type="domain" description="HTH tetR-type" evidence="3">
    <location>
        <begin position="1"/>
        <end position="50"/>
    </location>
</feature>
<dbReference type="InterPro" id="IPR009057">
    <property type="entry name" value="Homeodomain-like_sf"/>
</dbReference>
<dbReference type="AlphaFoldDB" id="A0A1U7NNH3"/>
<comment type="caution">
    <text evidence="4">The sequence shown here is derived from an EMBL/GenBank/DDBJ whole genome shotgun (WGS) entry which is preliminary data.</text>
</comment>
<evidence type="ECO:0000259" key="3">
    <source>
        <dbReference type="PROSITE" id="PS50977"/>
    </source>
</evidence>
<dbReference type="PANTHER" id="PTHR43479">
    <property type="entry name" value="ACREF/ENVCD OPERON REPRESSOR-RELATED"/>
    <property type="match status" value="1"/>
</dbReference>
<protein>
    <recommendedName>
        <fullName evidence="3">HTH tetR-type domain-containing protein</fullName>
    </recommendedName>
</protein>
<name>A0A1U7NNH3_9FIRM</name>
<evidence type="ECO:0000256" key="1">
    <source>
        <dbReference type="ARBA" id="ARBA00023125"/>
    </source>
</evidence>
<keyword evidence="5" id="KW-1185">Reference proteome</keyword>